<keyword evidence="2" id="KW-1185">Reference proteome</keyword>
<dbReference type="Pfam" id="PF14223">
    <property type="entry name" value="Retrotran_gag_2"/>
    <property type="match status" value="1"/>
</dbReference>
<organism evidence="1 2">
    <name type="scientific">Gossypium gossypioides</name>
    <name type="common">Mexican cotton</name>
    <name type="synonym">Selera gossypioides</name>
    <dbReference type="NCBI Taxonomy" id="34282"/>
    <lineage>
        <taxon>Eukaryota</taxon>
        <taxon>Viridiplantae</taxon>
        <taxon>Streptophyta</taxon>
        <taxon>Embryophyta</taxon>
        <taxon>Tracheophyta</taxon>
        <taxon>Spermatophyta</taxon>
        <taxon>Magnoliopsida</taxon>
        <taxon>eudicotyledons</taxon>
        <taxon>Gunneridae</taxon>
        <taxon>Pentapetalae</taxon>
        <taxon>rosids</taxon>
        <taxon>malvids</taxon>
        <taxon>Malvales</taxon>
        <taxon>Malvaceae</taxon>
        <taxon>Malvoideae</taxon>
        <taxon>Gossypium</taxon>
    </lineage>
</organism>
<dbReference type="PANTHER" id="PTHR47481">
    <property type="match status" value="1"/>
</dbReference>
<dbReference type="PANTHER" id="PTHR47481:SF30">
    <property type="entry name" value="CCHC-TYPE DOMAIN-CONTAINING PROTEIN"/>
    <property type="match status" value="1"/>
</dbReference>
<comment type="caution">
    <text evidence="1">The sequence shown here is derived from an EMBL/GenBank/DDBJ whole genome shotgun (WGS) entry which is preliminary data.</text>
</comment>
<reference evidence="1 2" key="1">
    <citation type="journal article" date="2019" name="Genome Biol. Evol.">
        <title>Insights into the evolution of the New World diploid cottons (Gossypium, subgenus Houzingenia) based on genome sequencing.</title>
        <authorList>
            <person name="Grover C.E."/>
            <person name="Arick M.A. 2nd"/>
            <person name="Thrash A."/>
            <person name="Conover J.L."/>
            <person name="Sanders W.S."/>
            <person name="Peterson D.G."/>
            <person name="Frelichowski J.E."/>
            <person name="Scheffler J.A."/>
            <person name="Scheffler B.E."/>
            <person name="Wendel J.F."/>
        </authorList>
    </citation>
    <scope>NUCLEOTIDE SEQUENCE [LARGE SCALE GENOMIC DNA]</scope>
    <source>
        <strain evidence="1">5</strain>
        <tissue evidence="1">Leaf</tissue>
    </source>
</reference>
<gene>
    <name evidence="1" type="ORF">Gogos_017991</name>
</gene>
<name>A0A7J9BCQ3_GOSGO</name>
<proteinExistence type="predicted"/>
<evidence type="ECO:0000313" key="1">
    <source>
        <dbReference type="EMBL" id="MBA0734038.1"/>
    </source>
</evidence>
<accession>A0A7J9BCQ3</accession>
<dbReference type="AlphaFoldDB" id="A0A7J9BCQ3"/>
<protein>
    <submittedName>
        <fullName evidence="1">Uncharacterized protein</fullName>
    </submittedName>
</protein>
<sequence>MDSTIQIRTTLSNLYSSKTTSKLMYYRQDLHSQKKGDLLMKDFLMQIKMFYDQLTSCGEVISEPEHVTAILNGIPPEYELIFTINLVVSLLLPTNCLLLDLVLVRTEGVDEADLTLSLNVSSMENFEDKDEDEGFDDLLVKSVRPIVETYNRYNLAVLEHAIFKEVARKTTLEFVAR</sequence>
<dbReference type="OrthoDB" id="1001745at2759"/>
<dbReference type="Proteomes" id="UP000593579">
    <property type="component" value="Unassembled WGS sequence"/>
</dbReference>
<dbReference type="EMBL" id="JABEZY010000002">
    <property type="protein sequence ID" value="MBA0734038.1"/>
    <property type="molecule type" value="Genomic_DNA"/>
</dbReference>
<evidence type="ECO:0000313" key="2">
    <source>
        <dbReference type="Proteomes" id="UP000593579"/>
    </source>
</evidence>